<evidence type="ECO:0000256" key="3">
    <source>
        <dbReference type="ARBA" id="ARBA00022448"/>
    </source>
</evidence>
<keyword evidence="4 9" id="KW-0812">Transmembrane</keyword>
<feature type="compositionally biased region" description="Basic and acidic residues" evidence="10">
    <location>
        <begin position="741"/>
        <end position="755"/>
    </location>
</feature>
<organism evidence="11 12">
    <name type="scientific">Drosophila rubida</name>
    <dbReference type="NCBI Taxonomy" id="30044"/>
    <lineage>
        <taxon>Eukaryota</taxon>
        <taxon>Metazoa</taxon>
        <taxon>Ecdysozoa</taxon>
        <taxon>Arthropoda</taxon>
        <taxon>Hexapoda</taxon>
        <taxon>Insecta</taxon>
        <taxon>Pterygota</taxon>
        <taxon>Neoptera</taxon>
        <taxon>Endopterygota</taxon>
        <taxon>Diptera</taxon>
        <taxon>Brachycera</taxon>
        <taxon>Muscomorpha</taxon>
        <taxon>Ephydroidea</taxon>
        <taxon>Drosophilidae</taxon>
        <taxon>Drosophila</taxon>
    </lineage>
</organism>
<dbReference type="GO" id="GO:0005886">
    <property type="term" value="C:plasma membrane"/>
    <property type="evidence" value="ECO:0007669"/>
    <property type="project" value="TreeGrafter"/>
</dbReference>
<keyword evidence="8 9" id="KW-0472">Membrane</keyword>
<keyword evidence="12" id="KW-1185">Reference proteome</keyword>
<feature type="compositionally biased region" description="Basic and acidic residues" evidence="10">
    <location>
        <begin position="707"/>
        <end position="717"/>
    </location>
</feature>
<dbReference type="GO" id="GO:0051117">
    <property type="term" value="F:ATPase binding"/>
    <property type="evidence" value="ECO:0007669"/>
    <property type="project" value="TreeGrafter"/>
</dbReference>
<evidence type="ECO:0000256" key="9">
    <source>
        <dbReference type="RuleBase" id="RU361189"/>
    </source>
</evidence>
<dbReference type="GO" id="GO:0000220">
    <property type="term" value="C:vacuolar proton-transporting V-type ATPase, V0 domain"/>
    <property type="evidence" value="ECO:0007669"/>
    <property type="project" value="InterPro"/>
</dbReference>
<dbReference type="InterPro" id="IPR002490">
    <property type="entry name" value="V-ATPase_116kDa_su"/>
</dbReference>
<dbReference type="InterPro" id="IPR026028">
    <property type="entry name" value="V-type_ATPase_116kDa_su_euka"/>
</dbReference>
<dbReference type="GO" id="GO:0046961">
    <property type="term" value="F:proton-transporting ATPase activity, rotational mechanism"/>
    <property type="evidence" value="ECO:0007669"/>
    <property type="project" value="InterPro"/>
</dbReference>
<feature type="compositionally biased region" description="Polar residues" evidence="10">
    <location>
        <begin position="722"/>
        <end position="733"/>
    </location>
</feature>
<evidence type="ECO:0000313" key="12">
    <source>
        <dbReference type="Proteomes" id="UP001200034"/>
    </source>
</evidence>
<dbReference type="EMBL" id="JAJJHW010002585">
    <property type="protein sequence ID" value="KAH8370011.1"/>
    <property type="molecule type" value="Genomic_DNA"/>
</dbReference>
<keyword evidence="7 9" id="KW-0406">Ion transport</keyword>
<dbReference type="PANTHER" id="PTHR11629:SF63">
    <property type="entry name" value="V-TYPE PROTON ATPASE SUBUNIT A"/>
    <property type="match status" value="1"/>
</dbReference>
<dbReference type="GO" id="GO:0007035">
    <property type="term" value="P:vacuolar acidification"/>
    <property type="evidence" value="ECO:0007669"/>
    <property type="project" value="TreeGrafter"/>
</dbReference>
<feature type="transmembrane region" description="Helical" evidence="9">
    <location>
        <begin position="673"/>
        <end position="696"/>
    </location>
</feature>
<evidence type="ECO:0000256" key="7">
    <source>
        <dbReference type="ARBA" id="ARBA00023065"/>
    </source>
</evidence>
<comment type="subcellular location">
    <subcellularLocation>
        <location evidence="1">Membrane</location>
        <topology evidence="1">Multi-pass membrane protein</topology>
    </subcellularLocation>
</comment>
<gene>
    <name evidence="11" type="ORF">KR093_001861</name>
</gene>
<keyword evidence="5 9" id="KW-0375">Hydrogen ion transport</keyword>
<feature type="transmembrane region" description="Helical" evidence="9">
    <location>
        <begin position="475"/>
        <end position="497"/>
    </location>
</feature>
<reference evidence="11" key="1">
    <citation type="journal article" date="2021" name="Mol. Ecol. Resour.">
        <title>Phylogenomic analyses of the genus Drosophila reveals genomic signals of climate adaptation.</title>
        <authorList>
            <person name="Li F."/>
            <person name="Rane R.V."/>
            <person name="Luria V."/>
            <person name="Xiong Z."/>
            <person name="Chen J."/>
            <person name="Li Z."/>
            <person name="Catullo R.A."/>
            <person name="Griffin P.C."/>
            <person name="Schiffer M."/>
            <person name="Pearce S."/>
            <person name="Lee S.F."/>
            <person name="McElroy K."/>
            <person name="Stocker A."/>
            <person name="Shirriffs J."/>
            <person name="Cockerell F."/>
            <person name="Coppin C."/>
            <person name="Sgro C.M."/>
            <person name="Karger A."/>
            <person name="Cain J.W."/>
            <person name="Weber J.A."/>
            <person name="Santpere G."/>
            <person name="Kirschner M.W."/>
            <person name="Hoffmann A.A."/>
            <person name="Oakeshott J.G."/>
            <person name="Zhang G."/>
        </authorList>
    </citation>
    <scope>NUCLEOTIDE SEQUENCE</scope>
    <source>
        <strain evidence="11">BGI-SZ-2011g</strain>
    </source>
</reference>
<dbReference type="Proteomes" id="UP001200034">
    <property type="component" value="Unassembled WGS sequence"/>
</dbReference>
<keyword evidence="3 9" id="KW-0813">Transport</keyword>
<protein>
    <recommendedName>
        <fullName evidence="9">V-type proton ATPase subunit a</fullName>
    </recommendedName>
</protein>
<evidence type="ECO:0000256" key="1">
    <source>
        <dbReference type="ARBA" id="ARBA00004141"/>
    </source>
</evidence>
<evidence type="ECO:0000256" key="5">
    <source>
        <dbReference type="ARBA" id="ARBA00022781"/>
    </source>
</evidence>
<feature type="region of interest" description="Disordered" evidence="10">
    <location>
        <begin position="706"/>
        <end position="755"/>
    </location>
</feature>
<dbReference type="AlphaFoldDB" id="A0AAD4PKD1"/>
<comment type="similarity">
    <text evidence="2 9">Belongs to the V-ATPase 116 kDa subunit family.</text>
</comment>
<sequence length="885" mass="100445">ARAFPKSTSMAKAFFVSEDMELAQLLLHEDNAFNCLIEVGHTGGLQFNNVYDEDRLINGLYTVKVNLCYELLRYIEFLESHMPALNIVPTYYGNVDNEDRPRESHIPVYDEQLRRLNTEMRAVMEHYNTLERRHNYLVEKRYALQKAEKMLISEGPDGAELLFTESIMIGLLKDQSDAQPISSQLNYLLGSINVEKFQAFEIMLYRLFGRNLLVRRAEMPEPVYEQSGAKRELVHKFVVLLMTISVTIRPKLLKCCAAFHVTIFECPETSSRRLRMIEQLEHEAIDLNIVLGETRDARLKILMSASRISFSMGVNLNKAMKVYDLLNRMSPVGSQERQKYLQAECFVPKSQVDEVRAALNRGAAAESGDIVGLNPPPLLLMRTRKSKHVPPTHFKLNKFTRGFQNLIDSYGMADYKELNPAPYTIITFPFLFAIMFGDLGHGLILIFFASFLIIREKAIEEAARTARTENEILNILFAGRYIILLMGIFSVYVGFIYNDVLAMPMNIFGSSWSCVYNATTIRKATSKLGLDPNDPRVYTGHPYPVGVDPVWKISGEDAITTFNSLKMKLAIILGISQMMFGLCLAALNCVRRKSMPDLLLVVVPQFVFMTCLFCYLVFLIFFKWLNYGGLKQSPYNSACAPSVLITFIDMMLMKSSELEIGGCNKGMFPKERLLEYVLVLVAFGAVPILLAGKPIYLTRRQKKLKKERGERDTGDLKKKGRQTLTEMRTSPTHDGSPAEPSQKRADEPVKSSSDHDDVEFDATEIWIHSGIHTIECVLGSVSHTASYLRLWALSLAHSQLADVLYEMVLNKGIKNRLPIFIAVPMLAAAFFIWALLTVAILVMMEGLSAFLHTLRLHWVEFQSKFFSGSGDIFRPFYFPPSTIRS</sequence>
<feature type="non-terminal residue" evidence="11">
    <location>
        <position position="1"/>
    </location>
</feature>
<comment type="function">
    <text evidence="9">Essential component of the vacuolar proton pump (V-ATPase), a multimeric enzyme that catalyzes the translocation of protons across the membranes. Required for assembly and activity of the V-ATPase.</text>
</comment>
<feature type="transmembrane region" description="Helical" evidence="9">
    <location>
        <begin position="817"/>
        <end position="844"/>
    </location>
</feature>
<dbReference type="Pfam" id="PF01496">
    <property type="entry name" value="V_ATPase_I"/>
    <property type="match status" value="1"/>
</dbReference>
<evidence type="ECO:0000313" key="11">
    <source>
        <dbReference type="EMBL" id="KAH8370011.1"/>
    </source>
</evidence>
<evidence type="ECO:0000256" key="10">
    <source>
        <dbReference type="SAM" id="MobiDB-lite"/>
    </source>
</evidence>
<comment type="caution">
    <text evidence="11">The sequence shown here is derived from an EMBL/GenBank/DDBJ whole genome shotgun (WGS) entry which is preliminary data.</text>
</comment>
<evidence type="ECO:0000256" key="8">
    <source>
        <dbReference type="ARBA" id="ARBA00023136"/>
    </source>
</evidence>
<evidence type="ECO:0000256" key="2">
    <source>
        <dbReference type="ARBA" id="ARBA00009904"/>
    </source>
</evidence>
<evidence type="ECO:0000256" key="4">
    <source>
        <dbReference type="ARBA" id="ARBA00022692"/>
    </source>
</evidence>
<dbReference type="PIRSF" id="PIRSF001293">
    <property type="entry name" value="ATP6V0A1"/>
    <property type="match status" value="1"/>
</dbReference>
<name>A0AAD4PKD1_9MUSC</name>
<evidence type="ECO:0000256" key="6">
    <source>
        <dbReference type="ARBA" id="ARBA00022989"/>
    </source>
</evidence>
<accession>A0AAD4PKD1</accession>
<keyword evidence="6 9" id="KW-1133">Transmembrane helix</keyword>
<feature type="transmembrane region" description="Helical" evidence="9">
    <location>
        <begin position="599"/>
        <end position="622"/>
    </location>
</feature>
<proteinExistence type="inferred from homology"/>
<feature type="transmembrane region" description="Helical" evidence="9">
    <location>
        <begin position="430"/>
        <end position="454"/>
    </location>
</feature>
<feature type="transmembrane region" description="Helical" evidence="9">
    <location>
        <begin position="569"/>
        <end position="587"/>
    </location>
</feature>
<dbReference type="PANTHER" id="PTHR11629">
    <property type="entry name" value="VACUOLAR PROTON ATPASES"/>
    <property type="match status" value="1"/>
</dbReference>